<accession>A0ABD1HLM5</accession>
<evidence type="ECO:0000313" key="2">
    <source>
        <dbReference type="Proteomes" id="UP001567538"/>
    </source>
</evidence>
<dbReference type="Proteomes" id="UP001567538">
    <property type="component" value="Unassembled WGS sequence"/>
</dbReference>
<name>A0ABD1HLM5_SALDI</name>
<proteinExistence type="predicted"/>
<comment type="caution">
    <text evidence="1">The sequence shown here is derived from an EMBL/GenBank/DDBJ whole genome shotgun (WGS) entry which is preliminary data.</text>
</comment>
<protein>
    <submittedName>
        <fullName evidence="1">Uncharacterized protein</fullName>
    </submittedName>
</protein>
<reference evidence="1 2" key="1">
    <citation type="submission" date="2024-06" db="EMBL/GenBank/DDBJ databases">
        <title>A chromosome level genome sequence of Diviner's sage (Salvia divinorum).</title>
        <authorList>
            <person name="Ford S.A."/>
            <person name="Ro D.-K."/>
            <person name="Ness R.W."/>
            <person name="Phillips M.A."/>
        </authorList>
    </citation>
    <scope>NUCLEOTIDE SEQUENCE [LARGE SCALE GENOMIC DNA]</scope>
    <source>
        <strain evidence="1">SAF-2024a</strain>
        <tissue evidence="1">Leaf</tissue>
    </source>
</reference>
<gene>
    <name evidence="1" type="ORF">AAHA92_12603</name>
</gene>
<keyword evidence="2" id="KW-1185">Reference proteome</keyword>
<organism evidence="1 2">
    <name type="scientific">Salvia divinorum</name>
    <name type="common">Maria pastora</name>
    <name type="synonym">Diviner's sage</name>
    <dbReference type="NCBI Taxonomy" id="28513"/>
    <lineage>
        <taxon>Eukaryota</taxon>
        <taxon>Viridiplantae</taxon>
        <taxon>Streptophyta</taxon>
        <taxon>Embryophyta</taxon>
        <taxon>Tracheophyta</taxon>
        <taxon>Spermatophyta</taxon>
        <taxon>Magnoliopsida</taxon>
        <taxon>eudicotyledons</taxon>
        <taxon>Gunneridae</taxon>
        <taxon>Pentapetalae</taxon>
        <taxon>asterids</taxon>
        <taxon>lamiids</taxon>
        <taxon>Lamiales</taxon>
        <taxon>Lamiaceae</taxon>
        <taxon>Nepetoideae</taxon>
        <taxon>Mentheae</taxon>
        <taxon>Salviinae</taxon>
        <taxon>Salvia</taxon>
        <taxon>Salvia subgen. Calosphace</taxon>
    </lineage>
</organism>
<dbReference type="EMBL" id="JBEAFC010000005">
    <property type="protein sequence ID" value="KAL1557067.1"/>
    <property type="molecule type" value="Genomic_DNA"/>
</dbReference>
<sequence length="154" mass="17614">MKTRIVTNHSALLCLSLTDLLITLVCLKCLCRNLLMLQETEAALRAMQLFSGTWHGCWKLEWVRHLSLEDRVVVEDSVVDSTHARATLSIEAHIHGLFWNLKTVSRFFFHGAVLIFKRLIYLIDCSMLVLQLTVPDFSLCNPSLCCLQSIYSFV</sequence>
<evidence type="ECO:0000313" key="1">
    <source>
        <dbReference type="EMBL" id="KAL1557067.1"/>
    </source>
</evidence>
<dbReference type="AlphaFoldDB" id="A0ABD1HLM5"/>